<reference evidence="3 4" key="1">
    <citation type="submission" date="2024-05" db="EMBL/GenBank/DDBJ databases">
        <title>Microbispora sp.ZYX-F-249.</title>
        <authorList>
            <person name="Xie H."/>
        </authorList>
    </citation>
    <scope>NUCLEOTIDE SEQUENCE [LARGE SCALE GENOMIC DNA]</scope>
    <source>
        <strain evidence="3 4">ZYX-F-249</strain>
    </source>
</reference>
<dbReference type="PANTHER" id="PTHR43476">
    <property type="entry name" value="3-(3-HYDROXY-PHENYL)PROPIONATE/3-HYDROXYCINNAMIC ACID HYDROXYLASE"/>
    <property type="match status" value="1"/>
</dbReference>
<accession>A0ABV0AZW2</accession>
<dbReference type="GO" id="GO:0004497">
    <property type="term" value="F:monooxygenase activity"/>
    <property type="evidence" value="ECO:0007669"/>
    <property type="project" value="UniProtKB-KW"/>
</dbReference>
<dbReference type="Gene3D" id="3.50.50.60">
    <property type="entry name" value="FAD/NAD(P)-binding domain"/>
    <property type="match status" value="1"/>
</dbReference>
<evidence type="ECO:0000259" key="2">
    <source>
        <dbReference type="Pfam" id="PF01494"/>
    </source>
</evidence>
<dbReference type="InterPro" id="IPR036188">
    <property type="entry name" value="FAD/NAD-bd_sf"/>
</dbReference>
<keyword evidence="1" id="KW-0560">Oxidoreductase</keyword>
<name>A0ABV0AZW2_9ACTN</name>
<dbReference type="SUPFAM" id="SSF51905">
    <property type="entry name" value="FAD/NAD(P)-binding domain"/>
    <property type="match status" value="1"/>
</dbReference>
<evidence type="ECO:0000313" key="4">
    <source>
        <dbReference type="Proteomes" id="UP001447516"/>
    </source>
</evidence>
<sequence length="384" mass="40724">MSPQHHDVIVIGARCAGAATALLLARRGLRVLVLERAARGTDTLSTHALMRGGAVWLHRWGLLERIAAAGTPPIRQTRFHYEDESVTVSIRPAAGVDALYAPRRTLLDTVLVDAAVAAGADVRFGTAVTDLLTDQDGRVTGVMARTRSGGALRAHSWLTVGADGARSLVARRTGARLLRTGIGSGAVVYGYWRGLEAAGYEWFYRRGRTAGLIPTNDGEVCVFAGLPSAEFSREMAGDPRAGYRRLLATATGGADGRLAGAEPPRRLRAFPGRPGFVRQAWGPGWALVGDAGYLLDPLSTHGMTDALRDAHLLARAVSGFLHGVPEPQTLAGYQADRDRAGSALFAAADRIAGYGWNDLSIRGLLRDLSSAMSEGIEAVSRLSA</sequence>
<protein>
    <submittedName>
        <fullName evidence="3">FAD-dependent monooxygenase</fullName>
    </submittedName>
</protein>
<keyword evidence="4" id="KW-1185">Reference proteome</keyword>
<dbReference type="PANTHER" id="PTHR43476:SF5">
    <property type="entry name" value="FAD-DEPENDENT MONOOXYGENASE"/>
    <property type="match status" value="1"/>
</dbReference>
<comment type="caution">
    <text evidence="3">The sequence shown here is derived from an EMBL/GenBank/DDBJ whole genome shotgun (WGS) entry which is preliminary data.</text>
</comment>
<dbReference type="RefSeq" id="WP_346230648.1">
    <property type="nucleotide sequence ID" value="NZ_JBDJAW010000060.1"/>
</dbReference>
<dbReference type="InterPro" id="IPR002938">
    <property type="entry name" value="FAD-bd"/>
</dbReference>
<dbReference type="Pfam" id="PF01494">
    <property type="entry name" value="FAD_binding_3"/>
    <property type="match status" value="1"/>
</dbReference>
<proteinExistence type="predicted"/>
<evidence type="ECO:0000313" key="3">
    <source>
        <dbReference type="EMBL" id="MEN3540802.1"/>
    </source>
</evidence>
<dbReference type="InterPro" id="IPR050631">
    <property type="entry name" value="PheA/TfdB_FAD_monoxygenase"/>
</dbReference>
<dbReference type="Proteomes" id="UP001447516">
    <property type="component" value="Unassembled WGS sequence"/>
</dbReference>
<evidence type="ECO:0000256" key="1">
    <source>
        <dbReference type="ARBA" id="ARBA00023002"/>
    </source>
</evidence>
<organism evidence="3 4">
    <name type="scientific">Microbispora maris</name>
    <dbReference type="NCBI Taxonomy" id="3144104"/>
    <lineage>
        <taxon>Bacteria</taxon>
        <taxon>Bacillati</taxon>
        <taxon>Actinomycetota</taxon>
        <taxon>Actinomycetes</taxon>
        <taxon>Streptosporangiales</taxon>
        <taxon>Streptosporangiaceae</taxon>
        <taxon>Microbispora</taxon>
    </lineage>
</organism>
<keyword evidence="3" id="KW-0503">Monooxygenase</keyword>
<gene>
    <name evidence="3" type="ORF">AAH991_37210</name>
</gene>
<dbReference type="EMBL" id="JBDJAW010000060">
    <property type="protein sequence ID" value="MEN3540802.1"/>
    <property type="molecule type" value="Genomic_DNA"/>
</dbReference>
<dbReference type="PRINTS" id="PR00420">
    <property type="entry name" value="RNGMNOXGNASE"/>
</dbReference>
<feature type="domain" description="FAD-binding" evidence="2">
    <location>
        <begin position="7"/>
        <end position="345"/>
    </location>
</feature>